<evidence type="ECO:0000313" key="1">
    <source>
        <dbReference type="EMBL" id="MFB5761041.1"/>
    </source>
</evidence>
<keyword evidence="2" id="KW-1185">Reference proteome</keyword>
<sequence>MKMKAWTVKFKSYNKVDYCETVSGKDEKEARKNAQRLTVKKDDRDKIEWIKEDLEANNPYMGN</sequence>
<comment type="caution">
    <text evidence="1">The sequence shown here is derived from an EMBL/GenBank/DDBJ whole genome shotgun (WGS) entry which is preliminary data.</text>
</comment>
<reference evidence="1 2" key="1">
    <citation type="submission" date="2024-09" db="EMBL/GenBank/DDBJ databases">
        <title>Paenibacillus zeirhizospherea sp. nov., isolated from surface of the maize (Zea mays) roots in a horticulture field, Hungary.</title>
        <authorList>
            <person name="Marton D."/>
            <person name="Farkas M."/>
            <person name="Bedics A."/>
            <person name="Toth E."/>
            <person name="Tancsics A."/>
            <person name="Boka K."/>
            <person name="Marati G."/>
            <person name="Kriszt B."/>
            <person name="Cserhati M."/>
        </authorList>
    </citation>
    <scope>NUCLEOTIDE SEQUENCE [LARGE SCALE GENOMIC DNA]</scope>
    <source>
        <strain evidence="1 2">JCM 18446</strain>
    </source>
</reference>
<organism evidence="1 2">
    <name type="scientific">Paenibacillus medicaginis</name>
    <dbReference type="NCBI Taxonomy" id="1470560"/>
    <lineage>
        <taxon>Bacteria</taxon>
        <taxon>Bacillati</taxon>
        <taxon>Bacillota</taxon>
        <taxon>Bacilli</taxon>
        <taxon>Bacillales</taxon>
        <taxon>Paenibacillaceae</taxon>
        <taxon>Paenibacillus</taxon>
    </lineage>
</organism>
<dbReference type="Proteomes" id="UP001580430">
    <property type="component" value="Unassembled WGS sequence"/>
</dbReference>
<evidence type="ECO:0008006" key="3">
    <source>
        <dbReference type="Google" id="ProtNLM"/>
    </source>
</evidence>
<name>A0ABV5C0V5_9BACL</name>
<protein>
    <recommendedName>
        <fullName evidence="3">AP2-like integrase N-terminal domain-containing protein</fullName>
    </recommendedName>
</protein>
<accession>A0ABV5C0V5</accession>
<evidence type="ECO:0000313" key="2">
    <source>
        <dbReference type="Proteomes" id="UP001580430"/>
    </source>
</evidence>
<gene>
    <name evidence="1" type="ORF">ACE5LO_11625</name>
</gene>
<dbReference type="EMBL" id="JBHIRY010000009">
    <property type="protein sequence ID" value="MFB5761041.1"/>
    <property type="molecule type" value="Genomic_DNA"/>
</dbReference>
<proteinExistence type="predicted"/>
<dbReference type="RefSeq" id="WP_375520190.1">
    <property type="nucleotide sequence ID" value="NZ_JBHIRY010000009.1"/>
</dbReference>